<dbReference type="Gene3D" id="1.10.3430.10">
    <property type="entry name" value="Ammonium transporter AmtB like domains"/>
    <property type="match status" value="1"/>
</dbReference>
<dbReference type="InterPro" id="IPR024041">
    <property type="entry name" value="NH4_transpt_AmtB-like_dom"/>
</dbReference>
<dbReference type="GO" id="GO:0008519">
    <property type="term" value="F:ammonium channel activity"/>
    <property type="evidence" value="ECO:0007669"/>
    <property type="project" value="InterPro"/>
</dbReference>
<dbReference type="PANTHER" id="PTHR43029">
    <property type="entry name" value="AMMONIUM TRANSPORTER MEP2"/>
    <property type="match status" value="1"/>
</dbReference>
<evidence type="ECO:0000256" key="6">
    <source>
        <dbReference type="SAM" id="Phobius"/>
    </source>
</evidence>
<evidence type="ECO:0000256" key="4">
    <source>
        <dbReference type="ARBA" id="ARBA00022989"/>
    </source>
</evidence>
<evidence type="ECO:0000313" key="8">
    <source>
        <dbReference type="EnsemblProtists" id="EOD21151"/>
    </source>
</evidence>
<comment type="subcellular location">
    <subcellularLocation>
        <location evidence="1">Membrane</location>
        <topology evidence="1">Multi-pass membrane protein</topology>
    </subcellularLocation>
</comment>
<dbReference type="PaxDb" id="2903-EOD21151"/>
<organism evidence="8 9">
    <name type="scientific">Emiliania huxleyi (strain CCMP1516)</name>
    <dbReference type="NCBI Taxonomy" id="280463"/>
    <lineage>
        <taxon>Eukaryota</taxon>
        <taxon>Haptista</taxon>
        <taxon>Haptophyta</taxon>
        <taxon>Prymnesiophyceae</taxon>
        <taxon>Isochrysidales</taxon>
        <taxon>Noelaerhabdaceae</taxon>
        <taxon>Emiliania</taxon>
    </lineage>
</organism>
<dbReference type="Proteomes" id="UP000013827">
    <property type="component" value="Unassembled WGS sequence"/>
</dbReference>
<dbReference type="PANTHER" id="PTHR43029:SF21">
    <property type="entry name" value="AMMONIUM TRANSPORTER 1"/>
    <property type="match status" value="1"/>
</dbReference>
<dbReference type="RefSeq" id="XP_005773580.1">
    <property type="nucleotide sequence ID" value="XM_005773523.1"/>
</dbReference>
<evidence type="ECO:0000256" key="1">
    <source>
        <dbReference type="ARBA" id="ARBA00004141"/>
    </source>
</evidence>
<dbReference type="EnsemblProtists" id="EOD21151">
    <property type="protein sequence ID" value="EOD21151"/>
    <property type="gene ID" value="EMIHUDRAFT_521917"/>
</dbReference>
<feature type="transmembrane region" description="Helical" evidence="6">
    <location>
        <begin position="242"/>
        <end position="263"/>
    </location>
</feature>
<dbReference type="STRING" id="2903.R1EDQ6"/>
<keyword evidence="9" id="KW-1185">Reference proteome</keyword>
<dbReference type="Pfam" id="PF00909">
    <property type="entry name" value="Ammonium_transp"/>
    <property type="match status" value="1"/>
</dbReference>
<reference evidence="9" key="1">
    <citation type="journal article" date="2013" name="Nature">
        <title>Pan genome of the phytoplankton Emiliania underpins its global distribution.</title>
        <authorList>
            <person name="Read B.A."/>
            <person name="Kegel J."/>
            <person name="Klute M.J."/>
            <person name="Kuo A."/>
            <person name="Lefebvre S.C."/>
            <person name="Maumus F."/>
            <person name="Mayer C."/>
            <person name="Miller J."/>
            <person name="Monier A."/>
            <person name="Salamov A."/>
            <person name="Young J."/>
            <person name="Aguilar M."/>
            <person name="Claverie J.M."/>
            <person name="Frickenhaus S."/>
            <person name="Gonzalez K."/>
            <person name="Herman E.K."/>
            <person name="Lin Y.C."/>
            <person name="Napier J."/>
            <person name="Ogata H."/>
            <person name="Sarno A.F."/>
            <person name="Shmutz J."/>
            <person name="Schroeder D."/>
            <person name="de Vargas C."/>
            <person name="Verret F."/>
            <person name="von Dassow P."/>
            <person name="Valentin K."/>
            <person name="Van de Peer Y."/>
            <person name="Wheeler G."/>
            <person name="Dacks J.B."/>
            <person name="Delwiche C.F."/>
            <person name="Dyhrman S.T."/>
            <person name="Glockner G."/>
            <person name="John U."/>
            <person name="Richards T."/>
            <person name="Worden A.Z."/>
            <person name="Zhang X."/>
            <person name="Grigoriev I.V."/>
            <person name="Allen A.E."/>
            <person name="Bidle K."/>
            <person name="Borodovsky M."/>
            <person name="Bowler C."/>
            <person name="Brownlee C."/>
            <person name="Cock J.M."/>
            <person name="Elias M."/>
            <person name="Gladyshev V.N."/>
            <person name="Groth M."/>
            <person name="Guda C."/>
            <person name="Hadaegh A."/>
            <person name="Iglesias-Rodriguez M.D."/>
            <person name="Jenkins J."/>
            <person name="Jones B.M."/>
            <person name="Lawson T."/>
            <person name="Leese F."/>
            <person name="Lindquist E."/>
            <person name="Lobanov A."/>
            <person name="Lomsadze A."/>
            <person name="Malik S.B."/>
            <person name="Marsh M.E."/>
            <person name="Mackinder L."/>
            <person name="Mock T."/>
            <person name="Mueller-Roeber B."/>
            <person name="Pagarete A."/>
            <person name="Parker M."/>
            <person name="Probert I."/>
            <person name="Quesneville H."/>
            <person name="Raines C."/>
            <person name="Rensing S.A."/>
            <person name="Riano-Pachon D.M."/>
            <person name="Richier S."/>
            <person name="Rokitta S."/>
            <person name="Shiraiwa Y."/>
            <person name="Soanes D.M."/>
            <person name="van der Giezen M."/>
            <person name="Wahlund T.M."/>
            <person name="Williams B."/>
            <person name="Wilson W."/>
            <person name="Wolfe G."/>
            <person name="Wurch L.L."/>
        </authorList>
    </citation>
    <scope>NUCLEOTIDE SEQUENCE</scope>
</reference>
<sequence>MVRWYLTTAAACGVSHPFCAVSHHAVAQHSLRSKTLLVYYPLCHWVWGGGWLARLGVCDFAGGIVIHTSAGVASLVTALRLGPRVGFAGLASHSLAPHNLPMAATGAGLLWVGWFAFNGGSALAVGSLAASALLSTHVAGAGGALVWLALDWGHAGRPTFVGCINGALSRKLAGVTPASGYVTPSAGLVVGLEYLRIDDALDVTSIHGVTGVVGSLLLGVYASSEVNPAGPDGSLDQLRLQALGVAVAIAWSGAGTWLVMAAIERTLGSARTTEAQSQKSSYLDLAAFVKHATPTTDELFEGADLALGEVSPAKRRSGQSLSVRLAVEIAEAAMV</sequence>
<feature type="domain" description="Ammonium transporter AmtB-like" evidence="7">
    <location>
        <begin position="36"/>
        <end position="274"/>
    </location>
</feature>
<keyword evidence="3 6" id="KW-0812">Transmembrane</keyword>
<dbReference type="GO" id="GO:0005886">
    <property type="term" value="C:plasma membrane"/>
    <property type="evidence" value="ECO:0007669"/>
    <property type="project" value="TreeGrafter"/>
</dbReference>
<dbReference type="HOGENOM" id="CLU_830097_0_0_1"/>
<keyword evidence="5 6" id="KW-0472">Membrane</keyword>
<keyword evidence="4 6" id="KW-1133">Transmembrane helix</keyword>
<feature type="transmembrane region" description="Helical" evidence="6">
    <location>
        <begin position="203"/>
        <end position="222"/>
    </location>
</feature>
<feature type="transmembrane region" description="Helical" evidence="6">
    <location>
        <begin position="51"/>
        <end position="79"/>
    </location>
</feature>
<dbReference type="InterPro" id="IPR029020">
    <property type="entry name" value="Ammonium/urea_transptr"/>
</dbReference>
<dbReference type="AlphaFoldDB" id="A0A0D3JCB6"/>
<evidence type="ECO:0000259" key="7">
    <source>
        <dbReference type="Pfam" id="PF00909"/>
    </source>
</evidence>
<evidence type="ECO:0000256" key="3">
    <source>
        <dbReference type="ARBA" id="ARBA00022692"/>
    </source>
</evidence>
<evidence type="ECO:0000256" key="5">
    <source>
        <dbReference type="ARBA" id="ARBA00023136"/>
    </source>
</evidence>
<comment type="similarity">
    <text evidence="2">Belongs to the ammonia transporter channel (TC 1.A.11.2) family.</text>
</comment>
<feature type="transmembrane region" description="Helical" evidence="6">
    <location>
        <begin position="123"/>
        <end position="150"/>
    </location>
</feature>
<dbReference type="GeneID" id="17266681"/>
<dbReference type="KEGG" id="ehx:EMIHUDRAFT_521917"/>
<dbReference type="InterPro" id="IPR001905">
    <property type="entry name" value="Ammonium_transpt"/>
</dbReference>
<proteinExistence type="inferred from homology"/>
<name>A0A0D3JCB6_EMIH1</name>
<evidence type="ECO:0000256" key="2">
    <source>
        <dbReference type="ARBA" id="ARBA00005887"/>
    </source>
</evidence>
<reference evidence="8" key="2">
    <citation type="submission" date="2024-10" db="UniProtKB">
        <authorList>
            <consortium name="EnsemblProtists"/>
        </authorList>
    </citation>
    <scope>IDENTIFICATION</scope>
</reference>
<feature type="transmembrane region" description="Helical" evidence="6">
    <location>
        <begin position="100"/>
        <end position="117"/>
    </location>
</feature>
<evidence type="ECO:0000313" key="9">
    <source>
        <dbReference type="Proteomes" id="UP000013827"/>
    </source>
</evidence>
<protein>
    <recommendedName>
        <fullName evidence="7">Ammonium transporter AmtB-like domain-containing protein</fullName>
    </recommendedName>
</protein>
<dbReference type="SUPFAM" id="SSF111352">
    <property type="entry name" value="Ammonium transporter"/>
    <property type="match status" value="1"/>
</dbReference>
<dbReference type="eggNOG" id="KOG0682">
    <property type="taxonomic scope" value="Eukaryota"/>
</dbReference>
<accession>A0A0D3JCB6</accession>